<dbReference type="GO" id="GO:0005634">
    <property type="term" value="C:nucleus"/>
    <property type="evidence" value="ECO:0007669"/>
    <property type="project" value="UniProtKB-SubCell"/>
</dbReference>
<evidence type="ECO:0000259" key="5">
    <source>
        <dbReference type="Pfam" id="PF23726"/>
    </source>
</evidence>
<feature type="domain" description="RSE1/DDB1/CPSF1 first beta-propeller" evidence="4">
    <location>
        <begin position="59"/>
        <end position="443"/>
    </location>
</feature>
<evidence type="ECO:0000256" key="1">
    <source>
        <dbReference type="ARBA" id="ARBA00004123"/>
    </source>
</evidence>
<feature type="domain" description="RSE1/DDB1/CPSF1 C-terminal" evidence="3">
    <location>
        <begin position="1291"/>
        <end position="1421"/>
    </location>
</feature>
<dbReference type="Pfam" id="PF10433">
    <property type="entry name" value="Beta-prop_RSE1_1st"/>
    <property type="match status" value="1"/>
</dbReference>
<dbReference type="EMBL" id="JAKOGI010000028">
    <property type="protein sequence ID" value="KAJ8448653.1"/>
    <property type="molecule type" value="Genomic_DNA"/>
</dbReference>
<dbReference type="InterPro" id="IPR004871">
    <property type="entry name" value="RSE1/DDB1/CPSF1_C"/>
</dbReference>
<reference evidence="6" key="1">
    <citation type="submission" date="2022-04" db="EMBL/GenBank/DDBJ databases">
        <title>Carnegiea gigantea Genome sequencing and assembly v2.</title>
        <authorList>
            <person name="Copetti D."/>
            <person name="Sanderson M.J."/>
            <person name="Burquez A."/>
            <person name="Wojciechowski M.F."/>
        </authorList>
    </citation>
    <scope>NUCLEOTIDE SEQUENCE</scope>
    <source>
        <strain evidence="6">SGP5-SGP5p</strain>
        <tissue evidence="6">Aerial part</tissue>
    </source>
</reference>
<dbReference type="InterPro" id="IPR015943">
    <property type="entry name" value="WD40/YVTN_repeat-like_dom_sf"/>
</dbReference>
<evidence type="ECO:0000256" key="2">
    <source>
        <dbReference type="ARBA" id="ARBA00023242"/>
    </source>
</evidence>
<feature type="domain" description="RSE1/DDB1/CPSF1 second beta-propeller" evidence="5">
    <location>
        <begin position="581"/>
        <end position="998"/>
    </location>
</feature>
<dbReference type="InterPro" id="IPR018846">
    <property type="entry name" value="Beta-prop_RSE1/DDB1/CPSF1_1st"/>
</dbReference>
<accession>A0A9Q1KTK6</accession>
<comment type="subcellular location">
    <subcellularLocation>
        <location evidence="1">Nucleus</location>
    </subcellularLocation>
</comment>
<dbReference type="InterPro" id="IPR050358">
    <property type="entry name" value="RSE1/DDB1/CFT1"/>
</dbReference>
<evidence type="ECO:0008006" key="8">
    <source>
        <dbReference type="Google" id="ProtNLM"/>
    </source>
</evidence>
<keyword evidence="7" id="KW-1185">Reference proteome</keyword>
<name>A0A9Q1KTK6_9CARY</name>
<dbReference type="OrthoDB" id="6109at2759"/>
<dbReference type="Proteomes" id="UP001153076">
    <property type="component" value="Unassembled WGS sequence"/>
</dbReference>
<organism evidence="6 7">
    <name type="scientific">Carnegiea gigantea</name>
    <dbReference type="NCBI Taxonomy" id="171969"/>
    <lineage>
        <taxon>Eukaryota</taxon>
        <taxon>Viridiplantae</taxon>
        <taxon>Streptophyta</taxon>
        <taxon>Embryophyta</taxon>
        <taxon>Tracheophyta</taxon>
        <taxon>Spermatophyta</taxon>
        <taxon>Magnoliopsida</taxon>
        <taxon>eudicotyledons</taxon>
        <taxon>Gunneridae</taxon>
        <taxon>Pentapetalae</taxon>
        <taxon>Caryophyllales</taxon>
        <taxon>Cactineae</taxon>
        <taxon>Cactaceae</taxon>
        <taxon>Cactoideae</taxon>
        <taxon>Echinocereeae</taxon>
        <taxon>Carnegiea</taxon>
    </lineage>
</organism>
<evidence type="ECO:0000259" key="3">
    <source>
        <dbReference type="Pfam" id="PF03178"/>
    </source>
</evidence>
<dbReference type="InterPro" id="IPR058543">
    <property type="entry name" value="Beta-prop_RSE1/DDB1/CPSF1_2nd"/>
</dbReference>
<proteinExistence type="predicted"/>
<sequence>MSYAAYKMMHWPTGIENCASGYITHSIADFAPQIPPIQTDDLESDWPTSAKGIGPVPNIVVTAANVLEIYVVRVQESSSTTDSKRGGVLAGISGASLELVCHYRLHGNVESIAVLSTGAGDSSRRRDSIILAFRDAKISVLEFDDSVHGLRASSLHCFEGTDWLHLKRGRTSFARGPVVKVDPQGRCGGVLVYDLQMIILKTVQAGTGLVGDEEGLSSGSAAAARIESSYIINLRDLDIKHVKDFVFVYGQPQIKLLRGQNQGTRIIIQLHKAALIILDGYIEPVLVILHERELTWAGRIAWKHHTCMLSALTINTTMKQHPLIWSSMNLPHDAYKLLAVPSPVGGVLVISSNAIYYHSQSMSCGLAVNSYAVSADGSPEMPRSSLNVELDAARATWLANDVAMLSSKTGELLLLTLVYDGSRLGDSLLVQYTSGTVPTISSSVLKEEVGDIEGEIPSTKRLRRSSSDALQDMAGGEELSLYGSTPNKADSAQKSFSFAVRDSLMNVGPLKDFSYGLRINANPNATGIAKQSNYELVCCSGHGKNGALCILQRSVRPEMITEECMGCSEELHLAGVGQKSVLGKVELPGVKGIWTVYHKSSRGHNSDTSKAAAEEDEYHAYLIISLEARTMVLETADLLGEVTESVDYYVQGSTIAAGNLFGRRRVIQVYARGARILDGSYMTQELSLGASNNESGSGSESLTVSAVSIADPFVVLKMSDGSIQLLVGDPSSCTVSVIVPSVFEASKKSISACTLYHDRGPEPWLRKASTDAWLSTGVSEAIDGSDGMPHDGDIYCIVCYDDGTLEIFDVPNFKCVFSVEKFISGKAYLVDTHVKELLEDRQKIPKSPGDATGQGRKENARNIKVTELAMHRWSGQHSRPFLFGILTDGTILCYHAYLFEAQDNSKNEDGKEVKDSIILDCASSSRLRNLRFCRIPLDMNTWEEVAGEGALPRISIFKNVGGHQGFFLSGIRPAWFMVFRERLRVHPQVTKPLNQILSSTADQESGNQIDNDNLSSDDMQRTYTVDEFEVRILEPEKSGGPWQTKATIPMQSSENALTVRMVTLLNTTTKENETLLAIGTAYVQGEDVAARGRVLLYALGRSDSPQNLVFEVYSKELKGAISAVASLQGHLLIAAGPKIILHKWTGAELNGVAFFDAPPLHVVSLNIVKNFILLGDIHRSIYFLSWKEQGAQLSLLAKDFGSLDCFSTEFLIDGSTLSLVVSDEQKNVQICIVAWSRTVILSLLQEYSSLDWDKLVRSWIQNLIIELHPSDPGPGKPEIRPKTQPYYASPIFYYAPKLSESWKGQKLLSRAEFHVGAHVTKFLRLQMLPASSDRSGAAPAPDKTNRYALLFGTLDGSIGCIAPLDELTFRRLQSLQRKLVDAVPHVAGLNPRAFRQFESYGKAHRPGPDNIVDCELLCHYEMLQLEEQLEIAHQIGTTRSHIISNLNGLSLGTSFLTSINQSRSKAMMNLVKPQSHLETLCGVSG</sequence>
<gene>
    <name evidence="6" type="ORF">Cgig2_010540</name>
</gene>
<dbReference type="Gene3D" id="2.130.10.10">
    <property type="entry name" value="YVTN repeat-like/Quinoprotein amine dehydrogenase"/>
    <property type="match status" value="2"/>
</dbReference>
<evidence type="ECO:0000313" key="7">
    <source>
        <dbReference type="Proteomes" id="UP001153076"/>
    </source>
</evidence>
<keyword evidence="2" id="KW-0539">Nucleus</keyword>
<protein>
    <recommendedName>
        <fullName evidence="8">Cleavage and polyadenylation specificity factor subunit 1</fullName>
    </recommendedName>
</protein>
<dbReference type="PANTHER" id="PTHR10644">
    <property type="entry name" value="DNA REPAIR/RNA PROCESSING CPSF FAMILY"/>
    <property type="match status" value="1"/>
</dbReference>
<dbReference type="Pfam" id="PF03178">
    <property type="entry name" value="CPSF_A"/>
    <property type="match status" value="2"/>
</dbReference>
<dbReference type="GO" id="GO:0003676">
    <property type="term" value="F:nucleic acid binding"/>
    <property type="evidence" value="ECO:0007669"/>
    <property type="project" value="InterPro"/>
</dbReference>
<comment type="caution">
    <text evidence="6">The sequence shown here is derived from an EMBL/GenBank/DDBJ whole genome shotgun (WGS) entry which is preliminary data.</text>
</comment>
<feature type="domain" description="RSE1/DDB1/CPSF1 C-terminal" evidence="3">
    <location>
        <begin position="1028"/>
        <end position="1231"/>
    </location>
</feature>
<evidence type="ECO:0000259" key="4">
    <source>
        <dbReference type="Pfam" id="PF10433"/>
    </source>
</evidence>
<evidence type="ECO:0000313" key="6">
    <source>
        <dbReference type="EMBL" id="KAJ8448653.1"/>
    </source>
</evidence>
<dbReference type="Pfam" id="PF23726">
    <property type="entry name" value="Beta-prop_RSE1_2nd"/>
    <property type="match status" value="1"/>
</dbReference>